<comment type="caution">
    <text evidence="12">The sequence shown here is derived from an EMBL/GenBank/DDBJ whole genome shotgun (WGS) entry which is preliminary data.</text>
</comment>
<dbReference type="GO" id="GO:0000287">
    <property type="term" value="F:magnesium ion binding"/>
    <property type="evidence" value="ECO:0007669"/>
    <property type="project" value="InterPro"/>
</dbReference>
<dbReference type="GO" id="GO:0005737">
    <property type="term" value="C:cytoplasm"/>
    <property type="evidence" value="ECO:0007669"/>
    <property type="project" value="TreeGrafter"/>
</dbReference>
<dbReference type="InterPro" id="IPR008656">
    <property type="entry name" value="Inositol_tetrakis-P_1-kinase"/>
</dbReference>
<keyword evidence="13" id="KW-1185">Reference proteome</keyword>
<evidence type="ECO:0000256" key="8">
    <source>
        <dbReference type="ARBA" id="ARBA00022777"/>
    </source>
</evidence>
<dbReference type="Proteomes" id="UP000594638">
    <property type="component" value="Unassembled WGS sequence"/>
</dbReference>
<keyword evidence="7" id="KW-0547">Nucleotide-binding</keyword>
<dbReference type="EMBL" id="CACTIH010009154">
    <property type="protein sequence ID" value="CAA3026210.1"/>
    <property type="molecule type" value="Genomic_DNA"/>
</dbReference>
<evidence type="ECO:0000256" key="9">
    <source>
        <dbReference type="ARBA" id="ARBA00022840"/>
    </source>
</evidence>
<evidence type="ECO:0000256" key="5">
    <source>
        <dbReference type="ARBA" id="ARBA00022679"/>
    </source>
</evidence>
<dbReference type="PIRSF" id="PIRSF038163">
    <property type="entry name" value="ITPK_uncN"/>
    <property type="match status" value="1"/>
</dbReference>
<sequence>MGGVRGILLNSSILFATDDNENEDTTLRSGADYLLQKLRYSKILTGLSYGQGLSAPKANLLQELARIYSYDCFILSSSSEDYGMSEAARLWGKDEGSFMHVISSCHVDLIHNMVISGWLIVMLGSHLQNSTIDAKYVASRGTSSIFSIDNLKELPITICNLNKKVKQAGGKETMTVGYVMKRSREEDFAKRGAFPLRPTENGLIFLPLNYELPISYQLQQVDAILHKATDEIVAVEMVSSAEFANQITFTRNMEQLKRYIECQPDCCVIDPFSNIYPVLDRLKIQQILLGLENLNIKGHCKIRGPNFLKVDSFYELDLEQSLVEAKLALPNIVKPQVACGVADAHSMAIVFKVDDYKDLDVPLPAVVQEYVDHSSLLYKFYALGGKIFYAVKKSTPNADTLMKLSEEKGLKPLLFDSLKSLPIAKENLQSGCQEHLNSNDQHIDLGLVTDAADWLRRMLGLTIFGFDVVIQEGTGDHVIVDVNYLPSFKEVPDDTAIPAFWEALKEKIDSEKSKQPRKAS</sequence>
<organism evidence="12 13">
    <name type="scientific">Olea europaea subsp. europaea</name>
    <dbReference type="NCBI Taxonomy" id="158383"/>
    <lineage>
        <taxon>Eukaryota</taxon>
        <taxon>Viridiplantae</taxon>
        <taxon>Streptophyta</taxon>
        <taxon>Embryophyta</taxon>
        <taxon>Tracheophyta</taxon>
        <taxon>Spermatophyta</taxon>
        <taxon>Magnoliopsida</taxon>
        <taxon>eudicotyledons</taxon>
        <taxon>Gunneridae</taxon>
        <taxon>Pentapetalae</taxon>
        <taxon>asterids</taxon>
        <taxon>lamiids</taxon>
        <taxon>Lamiales</taxon>
        <taxon>Oleaceae</taxon>
        <taxon>Oleeae</taxon>
        <taxon>Olea</taxon>
    </lineage>
</organism>
<reference evidence="12 13" key="1">
    <citation type="submission" date="2019-12" db="EMBL/GenBank/DDBJ databases">
        <authorList>
            <person name="Alioto T."/>
            <person name="Alioto T."/>
            <person name="Gomez Garrido J."/>
        </authorList>
    </citation>
    <scope>NUCLEOTIDE SEQUENCE [LARGE SCALE GENOMIC DNA]</scope>
</reference>
<dbReference type="FunFam" id="3.30.470.20:FF:000047">
    <property type="entry name" value="Inositol-tetrakisphosphate 1-kinase 4"/>
    <property type="match status" value="1"/>
</dbReference>
<keyword evidence="10" id="KW-0460">Magnesium</keyword>
<dbReference type="PANTHER" id="PTHR14217">
    <property type="entry name" value="INOSITOL-TETRAKISPHOSPHATE 1-KINASE"/>
    <property type="match status" value="1"/>
</dbReference>
<keyword evidence="6" id="KW-0479">Metal-binding</keyword>
<dbReference type="GO" id="GO:0005524">
    <property type="term" value="F:ATP binding"/>
    <property type="evidence" value="ECO:0007669"/>
    <property type="project" value="UniProtKB-KW"/>
</dbReference>
<accession>A0A8S0V4P4</accession>
<name>A0A8S0V4P4_OLEEU</name>
<evidence type="ECO:0000256" key="4">
    <source>
        <dbReference type="ARBA" id="ARBA00012017"/>
    </source>
</evidence>
<dbReference type="InterPro" id="IPR040464">
    <property type="entry name" value="InsP(3)kin_ATP-grasp"/>
</dbReference>
<evidence type="ECO:0000256" key="3">
    <source>
        <dbReference type="ARBA" id="ARBA00011245"/>
    </source>
</evidence>
<comment type="subunit">
    <text evidence="3">Monomer.</text>
</comment>
<evidence type="ECO:0000256" key="7">
    <source>
        <dbReference type="ARBA" id="ARBA00022741"/>
    </source>
</evidence>
<evidence type="ECO:0000256" key="2">
    <source>
        <dbReference type="ARBA" id="ARBA00009601"/>
    </source>
</evidence>
<dbReference type="GO" id="GO:0047325">
    <property type="term" value="F:inositol-3,4,5,6-tetrakisphosphate 1-kinase activity"/>
    <property type="evidence" value="ECO:0007669"/>
    <property type="project" value="InterPro"/>
</dbReference>
<comment type="cofactor">
    <cofactor evidence="1">
        <name>Mg(2+)</name>
        <dbReference type="ChEBI" id="CHEBI:18420"/>
    </cofactor>
</comment>
<evidence type="ECO:0000256" key="10">
    <source>
        <dbReference type="ARBA" id="ARBA00022842"/>
    </source>
</evidence>
<evidence type="ECO:0000313" key="12">
    <source>
        <dbReference type="EMBL" id="CAA3026210.1"/>
    </source>
</evidence>
<dbReference type="EC" id="2.7.1.159" evidence="4"/>
<dbReference type="Gene3D" id="3.30.470.20">
    <property type="entry name" value="ATP-grasp fold, B domain"/>
    <property type="match status" value="1"/>
</dbReference>
<keyword evidence="8" id="KW-0418">Kinase</keyword>
<dbReference type="PANTHER" id="PTHR14217:SF1">
    <property type="entry name" value="INOSITOL-TETRAKISPHOSPHATE 1-KINASE"/>
    <property type="match status" value="1"/>
</dbReference>
<dbReference type="Gramene" id="OE9A112191T3">
    <property type="protein sequence ID" value="OE9A112191C3"/>
    <property type="gene ID" value="OE9A112191"/>
</dbReference>
<dbReference type="GO" id="GO:0052726">
    <property type="term" value="F:inositol-1,3,4-trisphosphate 5-kinase activity"/>
    <property type="evidence" value="ECO:0007669"/>
    <property type="project" value="InterPro"/>
</dbReference>
<feature type="domain" description="Inositol 1,3,4-trisphosphate 5/6-kinase ATP-grasp" evidence="11">
    <location>
        <begin position="301"/>
        <end position="493"/>
    </location>
</feature>
<evidence type="ECO:0000259" key="11">
    <source>
        <dbReference type="Pfam" id="PF05770"/>
    </source>
</evidence>
<gene>
    <name evidence="12" type="ORF">OLEA9_A112191</name>
</gene>
<comment type="similarity">
    <text evidence="2">Belongs to the ITPK1 family.</text>
</comment>
<dbReference type="GO" id="GO:0052725">
    <property type="term" value="F:inositol-1,3,4-trisphosphate 6-kinase activity"/>
    <property type="evidence" value="ECO:0007669"/>
    <property type="project" value="InterPro"/>
</dbReference>
<evidence type="ECO:0000256" key="1">
    <source>
        <dbReference type="ARBA" id="ARBA00001946"/>
    </source>
</evidence>
<keyword evidence="5" id="KW-0808">Transferase</keyword>
<dbReference type="Pfam" id="PF05770">
    <property type="entry name" value="Ins134_P3_kin"/>
    <property type="match status" value="1"/>
</dbReference>
<evidence type="ECO:0000256" key="6">
    <source>
        <dbReference type="ARBA" id="ARBA00022723"/>
    </source>
</evidence>
<keyword evidence="9" id="KW-0067">ATP-binding</keyword>
<protein>
    <recommendedName>
        <fullName evidence="4">inositol-1,3,4-trisphosphate 5/6-kinase</fullName>
        <ecNumber evidence="4">2.7.1.159</ecNumber>
    </recommendedName>
</protein>
<dbReference type="AlphaFoldDB" id="A0A8S0V4P4"/>
<dbReference type="GO" id="GO:0032957">
    <property type="term" value="P:inositol trisphosphate metabolic process"/>
    <property type="evidence" value="ECO:0007669"/>
    <property type="project" value="InterPro"/>
</dbReference>
<evidence type="ECO:0000313" key="13">
    <source>
        <dbReference type="Proteomes" id="UP000594638"/>
    </source>
</evidence>
<proteinExistence type="inferred from homology"/>
<dbReference type="OrthoDB" id="25308at2759"/>